<keyword evidence="6" id="KW-1133">Transmembrane helix</keyword>
<feature type="active site" description="Proton acceptor" evidence="4">
    <location>
        <position position="393"/>
    </location>
</feature>
<evidence type="ECO:0000256" key="4">
    <source>
        <dbReference type="PROSITE-ProRule" id="PRU00354"/>
    </source>
</evidence>
<dbReference type="NCBIfam" id="NF037959">
    <property type="entry name" value="MFS_SpdSyn"/>
    <property type="match status" value="1"/>
</dbReference>
<dbReference type="CDD" id="cd02440">
    <property type="entry name" value="AdoMet_MTases"/>
    <property type="match status" value="1"/>
</dbReference>
<comment type="caution">
    <text evidence="8">The sequence shown here is derived from an EMBL/GenBank/DDBJ whole genome shotgun (WGS) entry which is preliminary data.</text>
</comment>
<evidence type="ECO:0000256" key="5">
    <source>
        <dbReference type="SAM" id="MobiDB-lite"/>
    </source>
</evidence>
<organism evidence="8 9">
    <name type="scientific">Candidatus Nephthysia bennettiae</name>
    <dbReference type="NCBI Taxonomy" id="3127016"/>
    <lineage>
        <taxon>Bacteria</taxon>
        <taxon>Bacillati</taxon>
        <taxon>Candidatus Dormiibacterota</taxon>
        <taxon>Candidatus Dormibacteria</taxon>
        <taxon>Candidatus Dormibacterales</taxon>
        <taxon>Candidatus Dormibacteraceae</taxon>
        <taxon>Candidatus Nephthysia</taxon>
    </lineage>
</organism>
<dbReference type="InterPro" id="IPR029063">
    <property type="entry name" value="SAM-dependent_MTases_sf"/>
</dbReference>
<keyword evidence="9" id="KW-1185">Reference proteome</keyword>
<keyword evidence="6" id="KW-0812">Transmembrane</keyword>
<comment type="similarity">
    <text evidence="1">Belongs to the spermidine/spermine synthase family.</text>
</comment>
<evidence type="ECO:0000256" key="3">
    <source>
        <dbReference type="ARBA" id="ARBA00023115"/>
    </source>
</evidence>
<protein>
    <submittedName>
        <fullName evidence="8">Fused MFS/spermidine synthase</fullName>
    </submittedName>
</protein>
<dbReference type="PROSITE" id="PS51006">
    <property type="entry name" value="PABS_2"/>
    <property type="match status" value="1"/>
</dbReference>
<sequence>MKLAEPAGPPPEPDQEGSRHRLGLPVVNSRRLLLPLVFVSGMASLAVEFGASRLLAPYFGTSLYVWGVLIGLILIYLSIGYVIGGRLADRHPSADLLFQLTAWAGLWIGLIPLVSYPILLQSQKGFASLSAGLVLGTLLAVLALFAVPVILLGCVSPFAIRLLLRSVGTGGNTAGAVYALSTAGSILGTFLPAFWLIPTYGTRPTLVIFSVALLLLSVAGLWPRRRFFAIFLIAVLAGGALLPRGIKPPEQGQLLYEKESAYNYIQVVQDGTRTELILNEGQAVHSIYDSASLTTGGPWDYFTLGSYFRPAQQTEPVPKKVAILGLAGGTSARQLTAAYGRSVDVTGVEIDPDILDVAHRYFHLDEPNVHPVVQDARYWLATDSHRYDMIALDAYRQPYIPFHLTTREFFELVRAHLTPGGSAVVNAGRTATDYRLVAALASTMAAVFKNVYLVDVPAFSNTLVYGTSEPTSLDDVRHNLGLAREPLVQTVAASAEGDGGLRVSTYHGQVFTDDLAPVERLIDQIILGYIQSSGR</sequence>
<feature type="transmembrane region" description="Helical" evidence="6">
    <location>
        <begin position="131"/>
        <end position="164"/>
    </location>
</feature>
<dbReference type="PANTHER" id="PTHR43317:SF1">
    <property type="entry name" value="THERMOSPERMINE SYNTHASE ACAULIS5"/>
    <property type="match status" value="1"/>
</dbReference>
<dbReference type="Proteomes" id="UP000612893">
    <property type="component" value="Unassembled WGS sequence"/>
</dbReference>
<feature type="transmembrane region" description="Helical" evidence="6">
    <location>
        <begin position="96"/>
        <end position="119"/>
    </location>
</feature>
<dbReference type="EMBL" id="JAEKNR010000178">
    <property type="protein sequence ID" value="MBJ7599991.1"/>
    <property type="molecule type" value="Genomic_DNA"/>
</dbReference>
<keyword evidence="3 4" id="KW-0620">Polyamine biosynthesis</keyword>
<proteinExistence type="inferred from homology"/>
<evidence type="ECO:0000259" key="7">
    <source>
        <dbReference type="PROSITE" id="PS51006"/>
    </source>
</evidence>
<evidence type="ECO:0000313" key="8">
    <source>
        <dbReference type="EMBL" id="MBJ7599991.1"/>
    </source>
</evidence>
<gene>
    <name evidence="8" type="ORF">JF922_18175</name>
</gene>
<dbReference type="SUPFAM" id="SSF53335">
    <property type="entry name" value="S-adenosyl-L-methionine-dependent methyltransferases"/>
    <property type="match status" value="1"/>
</dbReference>
<dbReference type="InterPro" id="IPR030374">
    <property type="entry name" value="PABS"/>
</dbReference>
<dbReference type="PANTHER" id="PTHR43317">
    <property type="entry name" value="THERMOSPERMINE SYNTHASE ACAULIS5"/>
    <property type="match status" value="1"/>
</dbReference>
<reference evidence="8" key="1">
    <citation type="submission" date="2020-10" db="EMBL/GenBank/DDBJ databases">
        <title>Ca. Dormibacterota MAGs.</title>
        <authorList>
            <person name="Montgomery K."/>
        </authorList>
    </citation>
    <scope>NUCLEOTIDE SEQUENCE [LARGE SCALE GENOMIC DNA]</scope>
    <source>
        <strain evidence="8">SC8812_S17_10</strain>
    </source>
</reference>
<dbReference type="GO" id="GO:0016740">
    <property type="term" value="F:transferase activity"/>
    <property type="evidence" value="ECO:0007669"/>
    <property type="project" value="UniProtKB-UniRule"/>
</dbReference>
<evidence type="ECO:0000256" key="2">
    <source>
        <dbReference type="ARBA" id="ARBA00022679"/>
    </source>
</evidence>
<evidence type="ECO:0000256" key="6">
    <source>
        <dbReference type="SAM" id="Phobius"/>
    </source>
</evidence>
<feature type="transmembrane region" description="Helical" evidence="6">
    <location>
        <begin position="227"/>
        <end position="246"/>
    </location>
</feature>
<feature type="transmembrane region" description="Helical" evidence="6">
    <location>
        <begin position="63"/>
        <end position="84"/>
    </location>
</feature>
<keyword evidence="6" id="KW-0472">Membrane</keyword>
<evidence type="ECO:0000313" key="9">
    <source>
        <dbReference type="Proteomes" id="UP000612893"/>
    </source>
</evidence>
<feature type="domain" description="PABS" evidence="7">
    <location>
        <begin position="220"/>
        <end position="474"/>
    </location>
</feature>
<feature type="region of interest" description="Disordered" evidence="5">
    <location>
        <begin position="1"/>
        <end position="20"/>
    </location>
</feature>
<dbReference type="AlphaFoldDB" id="A0A934N8Z8"/>
<evidence type="ECO:0000256" key="1">
    <source>
        <dbReference type="ARBA" id="ARBA00007867"/>
    </source>
</evidence>
<dbReference type="Pfam" id="PF01564">
    <property type="entry name" value="Spermine_synth"/>
    <property type="match status" value="1"/>
</dbReference>
<dbReference type="GO" id="GO:0006596">
    <property type="term" value="P:polyamine biosynthetic process"/>
    <property type="evidence" value="ECO:0007669"/>
    <property type="project" value="UniProtKB-UniRule"/>
</dbReference>
<feature type="transmembrane region" description="Helical" evidence="6">
    <location>
        <begin position="176"/>
        <end position="197"/>
    </location>
</feature>
<name>A0A934N8Z8_9BACT</name>
<accession>A0A934N8Z8</accession>
<feature type="transmembrane region" description="Helical" evidence="6">
    <location>
        <begin position="203"/>
        <end position="222"/>
    </location>
</feature>
<dbReference type="Gene3D" id="3.40.50.150">
    <property type="entry name" value="Vaccinia Virus protein VP39"/>
    <property type="match status" value="1"/>
</dbReference>
<keyword evidence="2 4" id="KW-0808">Transferase</keyword>